<dbReference type="InterPro" id="IPR016161">
    <property type="entry name" value="Ald_DH/histidinol_DH"/>
</dbReference>
<keyword evidence="2 4" id="KW-0560">Oxidoreductase</keyword>
<dbReference type="PANTHER" id="PTHR42804">
    <property type="entry name" value="ALDEHYDE DEHYDROGENASE"/>
    <property type="match status" value="1"/>
</dbReference>
<dbReference type="GO" id="GO:0016620">
    <property type="term" value="F:oxidoreductase activity, acting on the aldehyde or oxo group of donors, NAD or NADP as acceptor"/>
    <property type="evidence" value="ECO:0007669"/>
    <property type="project" value="InterPro"/>
</dbReference>
<dbReference type="Pfam" id="PF00171">
    <property type="entry name" value="Aldedh"/>
    <property type="match status" value="1"/>
</dbReference>
<dbReference type="SUPFAM" id="SSF53720">
    <property type="entry name" value="ALDH-like"/>
    <property type="match status" value="1"/>
</dbReference>
<evidence type="ECO:0000313" key="6">
    <source>
        <dbReference type="EMBL" id="RDV06620.1"/>
    </source>
</evidence>
<evidence type="ECO:0000259" key="5">
    <source>
        <dbReference type="Pfam" id="PF00171"/>
    </source>
</evidence>
<dbReference type="EMBL" id="QRGP01000001">
    <property type="protein sequence ID" value="RDV06620.1"/>
    <property type="molecule type" value="Genomic_DNA"/>
</dbReference>
<reference evidence="7" key="1">
    <citation type="submission" date="2018-08" db="EMBL/GenBank/DDBJ databases">
        <authorList>
            <person name="Kim S.-J."/>
            <person name="Jung G.-Y."/>
        </authorList>
    </citation>
    <scope>NUCLEOTIDE SEQUENCE [LARGE SCALE GENOMIC DNA]</scope>
    <source>
        <strain evidence="7">GY_G</strain>
    </source>
</reference>
<dbReference type="Proteomes" id="UP000263833">
    <property type="component" value="Unassembled WGS sequence"/>
</dbReference>
<dbReference type="PROSITE" id="PS00687">
    <property type="entry name" value="ALDEHYDE_DEHYDR_GLU"/>
    <property type="match status" value="1"/>
</dbReference>
<accession>A0A371BGB7</accession>
<evidence type="ECO:0000313" key="7">
    <source>
        <dbReference type="Proteomes" id="UP000263833"/>
    </source>
</evidence>
<protein>
    <submittedName>
        <fullName evidence="6">Aldehyde dehydrogenase family protein</fullName>
    </submittedName>
</protein>
<dbReference type="InterPro" id="IPR016162">
    <property type="entry name" value="Ald_DH_N"/>
</dbReference>
<proteinExistence type="inferred from homology"/>
<keyword evidence="7" id="KW-1185">Reference proteome</keyword>
<dbReference type="OrthoDB" id="9761688at2"/>
<organism evidence="6 7">
    <name type="scientific">Sphingorhabdus pulchriflava</name>
    <dbReference type="NCBI Taxonomy" id="2292257"/>
    <lineage>
        <taxon>Bacteria</taxon>
        <taxon>Pseudomonadati</taxon>
        <taxon>Pseudomonadota</taxon>
        <taxon>Alphaproteobacteria</taxon>
        <taxon>Sphingomonadales</taxon>
        <taxon>Sphingomonadaceae</taxon>
        <taxon>Sphingorhabdus</taxon>
    </lineage>
</organism>
<dbReference type="InterPro" id="IPR015590">
    <property type="entry name" value="Aldehyde_DH_dom"/>
</dbReference>
<sequence length="491" mass="52297">MLKLQQPDSLYIGGEWVRASDKEAVINPADESVIAEAPVGRAAAISDAIGIAYDAFHNGPWRRMAVTERQSKLTEFLDAIDRRKAEIVELIIAEAGSTRMLADFLQFGIPMKHARKTVEIASRPAMSSLPVELTPNAQGGKTLGTGVVSREPVGVVSAITPYNFPFFLNIGKIIPALATGCSVVLKPSPYTPIEALFLGEIANEVGLPKGVLNIVTGDIEASKLLTTDKRIDLIHFTGSDKVGAMIQAQASHNLTRCVMELGGKSALIVRPDADLLQAAQAGLGGFVTHCGQGCALLTRHLVHNSVKDQYVEMLRGMLSHVKIGNPQDPSVSFGPLIREVARTRTESFVESAYADGAKLVSGGKRPDGFDKGFFYEPTLFVDVRSDSRLAQEEVFGPIGAVMGFDSDDEAIAIANNSDFGLSGGIFSADAGTAFEMALQLRTGGVSINGGAGTMQSEAPFGGIKRSGYGREYGVDGLNEFTYQKTISFHGA</sequence>
<evidence type="ECO:0000256" key="2">
    <source>
        <dbReference type="ARBA" id="ARBA00023002"/>
    </source>
</evidence>
<dbReference type="InterPro" id="IPR016163">
    <property type="entry name" value="Ald_DH_C"/>
</dbReference>
<gene>
    <name evidence="6" type="ORF">DXH95_04155</name>
</gene>
<feature type="domain" description="Aldehyde dehydrogenase" evidence="5">
    <location>
        <begin position="16"/>
        <end position="486"/>
    </location>
</feature>
<dbReference type="RefSeq" id="WP_115548170.1">
    <property type="nucleotide sequence ID" value="NZ_QRGP01000001.1"/>
</dbReference>
<dbReference type="AlphaFoldDB" id="A0A371BGB7"/>
<evidence type="ECO:0000256" key="3">
    <source>
        <dbReference type="PROSITE-ProRule" id="PRU10007"/>
    </source>
</evidence>
<dbReference type="Gene3D" id="3.40.605.10">
    <property type="entry name" value="Aldehyde Dehydrogenase, Chain A, domain 1"/>
    <property type="match status" value="1"/>
</dbReference>
<evidence type="ECO:0000256" key="1">
    <source>
        <dbReference type="ARBA" id="ARBA00009986"/>
    </source>
</evidence>
<dbReference type="InterPro" id="IPR029510">
    <property type="entry name" value="Ald_DH_CS_GLU"/>
</dbReference>
<dbReference type="Gene3D" id="3.40.309.10">
    <property type="entry name" value="Aldehyde Dehydrogenase, Chain A, domain 2"/>
    <property type="match status" value="1"/>
</dbReference>
<evidence type="ECO:0000256" key="4">
    <source>
        <dbReference type="RuleBase" id="RU003345"/>
    </source>
</evidence>
<feature type="active site" evidence="3">
    <location>
        <position position="260"/>
    </location>
</feature>
<comment type="caution">
    <text evidence="6">The sequence shown here is derived from an EMBL/GenBank/DDBJ whole genome shotgun (WGS) entry which is preliminary data.</text>
</comment>
<dbReference type="CDD" id="cd07089">
    <property type="entry name" value="ALDH_CddD-AldA-like"/>
    <property type="match status" value="1"/>
</dbReference>
<dbReference type="PANTHER" id="PTHR42804:SF1">
    <property type="entry name" value="ALDEHYDE DEHYDROGENASE-RELATED"/>
    <property type="match status" value="1"/>
</dbReference>
<comment type="similarity">
    <text evidence="1 4">Belongs to the aldehyde dehydrogenase family.</text>
</comment>
<name>A0A371BGB7_9SPHN</name>